<keyword evidence="7" id="KW-1185">Reference proteome</keyword>
<dbReference type="Gene3D" id="3.30.300.70">
    <property type="entry name" value="RimP-like superfamily, N-terminal"/>
    <property type="match status" value="1"/>
</dbReference>
<dbReference type="InterPro" id="IPR036847">
    <property type="entry name" value="RimP_C_sf"/>
</dbReference>
<accession>A0ABZ0S7K0</accession>
<comment type="function">
    <text evidence="3">Required for maturation of 30S ribosomal subunits.</text>
</comment>
<comment type="similarity">
    <text evidence="3">Belongs to the RimP family.</text>
</comment>
<organism evidence="6 7">
    <name type="scientific">Thiorhodovibrio winogradskyi</name>
    <dbReference type="NCBI Taxonomy" id="77007"/>
    <lineage>
        <taxon>Bacteria</taxon>
        <taxon>Pseudomonadati</taxon>
        <taxon>Pseudomonadota</taxon>
        <taxon>Gammaproteobacteria</taxon>
        <taxon>Chromatiales</taxon>
        <taxon>Chromatiaceae</taxon>
        <taxon>Thiorhodovibrio</taxon>
    </lineage>
</organism>
<dbReference type="NCBIfam" id="NF000927">
    <property type="entry name" value="PRK00092.1-1"/>
    <property type="match status" value="1"/>
</dbReference>
<dbReference type="PANTHER" id="PTHR33867">
    <property type="entry name" value="RIBOSOME MATURATION FACTOR RIMP"/>
    <property type="match status" value="1"/>
</dbReference>
<feature type="domain" description="Ribosome maturation factor RimP N-terminal" evidence="4">
    <location>
        <begin position="12"/>
        <end position="83"/>
    </location>
</feature>
<dbReference type="PANTHER" id="PTHR33867:SF1">
    <property type="entry name" value="RIBOSOME MATURATION FACTOR RIMP"/>
    <property type="match status" value="1"/>
</dbReference>
<dbReference type="RefSeq" id="WP_328986789.1">
    <property type="nucleotide sequence ID" value="NZ_CP121472.1"/>
</dbReference>
<keyword evidence="1 3" id="KW-0963">Cytoplasm</keyword>
<dbReference type="EMBL" id="CP121472">
    <property type="protein sequence ID" value="WPL16243.1"/>
    <property type="molecule type" value="Genomic_DNA"/>
</dbReference>
<sequence length="152" mass="16680">MYQANPKLTALAGAVVEPLGFELVGVEQCGTGRSSVVRVYIDHEEGITVDDCALVSHQLSGQLDVEDPIPGEYALEVSSPGLDRPLFTAEQMQRFQGQRARVRLAEKRNGRRNFEGVLAGVINDALQLRLDNDEMESLSLALIESARLVPQF</sequence>
<evidence type="ECO:0000256" key="3">
    <source>
        <dbReference type="HAMAP-Rule" id="MF_01077"/>
    </source>
</evidence>
<dbReference type="SUPFAM" id="SSF74942">
    <property type="entry name" value="YhbC-like, C-terminal domain"/>
    <property type="match status" value="1"/>
</dbReference>
<dbReference type="SUPFAM" id="SSF75420">
    <property type="entry name" value="YhbC-like, N-terminal domain"/>
    <property type="match status" value="1"/>
</dbReference>
<protein>
    <recommendedName>
        <fullName evidence="3">Ribosome maturation factor RimP</fullName>
    </recommendedName>
</protein>
<evidence type="ECO:0000313" key="7">
    <source>
        <dbReference type="Proteomes" id="UP001432180"/>
    </source>
</evidence>
<dbReference type="Pfam" id="PF02576">
    <property type="entry name" value="RimP_N"/>
    <property type="match status" value="1"/>
</dbReference>
<keyword evidence="2 3" id="KW-0690">Ribosome biogenesis</keyword>
<dbReference type="Proteomes" id="UP001432180">
    <property type="component" value="Chromosome"/>
</dbReference>
<evidence type="ECO:0000259" key="5">
    <source>
        <dbReference type="Pfam" id="PF17384"/>
    </source>
</evidence>
<evidence type="ECO:0000313" key="6">
    <source>
        <dbReference type="EMBL" id="WPL16243.1"/>
    </source>
</evidence>
<dbReference type="InterPro" id="IPR028998">
    <property type="entry name" value="RimP_C"/>
</dbReference>
<feature type="domain" description="Ribosome maturation factor RimP C-terminal" evidence="5">
    <location>
        <begin position="86"/>
        <end position="152"/>
    </location>
</feature>
<dbReference type="InterPro" id="IPR035956">
    <property type="entry name" value="RimP_N_sf"/>
</dbReference>
<dbReference type="Gene3D" id="2.30.30.180">
    <property type="entry name" value="Ribosome maturation factor RimP, C-terminal domain"/>
    <property type="match status" value="1"/>
</dbReference>
<evidence type="ECO:0000256" key="2">
    <source>
        <dbReference type="ARBA" id="ARBA00022517"/>
    </source>
</evidence>
<reference evidence="6 7" key="1">
    <citation type="journal article" date="2023" name="Microorganisms">
        <title>Thiorhodovibrio frisius and Trv. litoralis spp. nov., Two Novel Members from a Clade of Fastidious Purple Sulfur Bacteria That Exhibit Unique Red-Shifted Light-Harvesting Capabilities.</title>
        <authorList>
            <person name="Methner A."/>
            <person name="Kuzyk S.B."/>
            <person name="Petersen J."/>
            <person name="Bauer S."/>
            <person name="Brinkmann H."/>
            <person name="Sichau K."/>
            <person name="Wanner G."/>
            <person name="Wolf J."/>
            <person name="Neumann-Schaal M."/>
            <person name="Henke P."/>
            <person name="Tank M."/>
            <person name="Sproer C."/>
            <person name="Bunk B."/>
            <person name="Overmann J."/>
        </authorList>
    </citation>
    <scope>NUCLEOTIDE SEQUENCE [LARGE SCALE GENOMIC DNA]</scope>
    <source>
        <strain evidence="6 7">DSM 6702</strain>
    </source>
</reference>
<comment type="subcellular location">
    <subcellularLocation>
        <location evidence="3">Cytoplasm</location>
    </subcellularLocation>
</comment>
<name>A0ABZ0S7K0_9GAMM</name>
<evidence type="ECO:0000259" key="4">
    <source>
        <dbReference type="Pfam" id="PF02576"/>
    </source>
</evidence>
<proteinExistence type="inferred from homology"/>
<dbReference type="Pfam" id="PF17384">
    <property type="entry name" value="DUF150_C"/>
    <property type="match status" value="1"/>
</dbReference>
<dbReference type="InterPro" id="IPR028989">
    <property type="entry name" value="RimP_N"/>
</dbReference>
<evidence type="ECO:0000256" key="1">
    <source>
        <dbReference type="ARBA" id="ARBA00022490"/>
    </source>
</evidence>
<dbReference type="HAMAP" id="MF_01077">
    <property type="entry name" value="RimP"/>
    <property type="match status" value="1"/>
</dbReference>
<gene>
    <name evidence="3 6" type="primary">rimP</name>
    <name evidence="6" type="ORF">Thiowin_01196</name>
</gene>
<dbReference type="CDD" id="cd01734">
    <property type="entry name" value="YlxS_C"/>
    <property type="match status" value="1"/>
</dbReference>
<dbReference type="InterPro" id="IPR003728">
    <property type="entry name" value="Ribosome_maturation_RimP"/>
</dbReference>